<dbReference type="SUPFAM" id="SSF55945">
    <property type="entry name" value="TATA-box binding protein-like"/>
    <property type="match status" value="1"/>
</dbReference>
<dbReference type="AlphaFoldDB" id="A0A674JIW4"/>
<name>A0A674JIW4_9SAUR</name>
<keyword evidence="2" id="KW-1185">Reference proteome</keyword>
<dbReference type="Proteomes" id="UP000472274">
    <property type="component" value="Unplaced"/>
</dbReference>
<evidence type="ECO:0000313" key="1">
    <source>
        <dbReference type="Ensembl" id="ENSTMTP00000021791.1"/>
    </source>
</evidence>
<sequence>MDSRLLLPPRSDRCGGPALWGHLPCPRAELRLELVLRCGQAFR</sequence>
<reference evidence="1" key="1">
    <citation type="submission" date="2025-08" db="UniProtKB">
        <authorList>
            <consortium name="Ensembl"/>
        </authorList>
    </citation>
    <scope>IDENTIFICATION</scope>
</reference>
<protein>
    <submittedName>
        <fullName evidence="1">Uncharacterized protein</fullName>
    </submittedName>
</protein>
<accession>A0A674JIW4</accession>
<dbReference type="Gene3D" id="3.30.310.40">
    <property type="match status" value="1"/>
</dbReference>
<reference evidence="1" key="2">
    <citation type="submission" date="2025-09" db="UniProtKB">
        <authorList>
            <consortium name="Ensembl"/>
        </authorList>
    </citation>
    <scope>IDENTIFICATION</scope>
</reference>
<proteinExistence type="predicted"/>
<organism evidence="1 2">
    <name type="scientific">Terrapene triunguis</name>
    <name type="common">Three-toed box turtle</name>
    <dbReference type="NCBI Taxonomy" id="2587831"/>
    <lineage>
        <taxon>Eukaryota</taxon>
        <taxon>Metazoa</taxon>
        <taxon>Chordata</taxon>
        <taxon>Craniata</taxon>
        <taxon>Vertebrata</taxon>
        <taxon>Euteleostomi</taxon>
        <taxon>Archelosauria</taxon>
        <taxon>Testudinata</taxon>
        <taxon>Testudines</taxon>
        <taxon>Cryptodira</taxon>
        <taxon>Durocryptodira</taxon>
        <taxon>Testudinoidea</taxon>
        <taxon>Emydidae</taxon>
        <taxon>Terrapene</taxon>
    </lineage>
</organism>
<dbReference type="InParanoid" id="A0A674JIW4"/>
<evidence type="ECO:0000313" key="2">
    <source>
        <dbReference type="Proteomes" id="UP000472274"/>
    </source>
</evidence>
<dbReference type="Ensembl" id="ENSTMTT00000022563.1">
    <property type="protein sequence ID" value="ENSTMTP00000021791.1"/>
    <property type="gene ID" value="ENSTMTG00000015927.1"/>
</dbReference>